<evidence type="ECO:0000313" key="1">
    <source>
        <dbReference type="EMBL" id="KAJ3536885.1"/>
    </source>
</evidence>
<evidence type="ECO:0000313" key="2">
    <source>
        <dbReference type="Proteomes" id="UP001148629"/>
    </source>
</evidence>
<protein>
    <submittedName>
        <fullName evidence="1">Uncharacterized protein</fullName>
    </submittedName>
</protein>
<organism evidence="1 2">
    <name type="scientific">Fusarium decemcellulare</name>
    <dbReference type="NCBI Taxonomy" id="57161"/>
    <lineage>
        <taxon>Eukaryota</taxon>
        <taxon>Fungi</taxon>
        <taxon>Dikarya</taxon>
        <taxon>Ascomycota</taxon>
        <taxon>Pezizomycotina</taxon>
        <taxon>Sordariomycetes</taxon>
        <taxon>Hypocreomycetidae</taxon>
        <taxon>Hypocreales</taxon>
        <taxon>Nectriaceae</taxon>
        <taxon>Fusarium</taxon>
        <taxon>Fusarium decemcellulare species complex</taxon>
    </lineage>
</organism>
<proteinExistence type="predicted"/>
<gene>
    <name evidence="1" type="ORF">NM208_g6531</name>
</gene>
<comment type="caution">
    <text evidence="1">The sequence shown here is derived from an EMBL/GenBank/DDBJ whole genome shotgun (WGS) entry which is preliminary data.</text>
</comment>
<dbReference type="Proteomes" id="UP001148629">
    <property type="component" value="Unassembled WGS sequence"/>
</dbReference>
<dbReference type="EMBL" id="JANRMS010000612">
    <property type="protein sequence ID" value="KAJ3536885.1"/>
    <property type="molecule type" value="Genomic_DNA"/>
</dbReference>
<keyword evidence="2" id="KW-1185">Reference proteome</keyword>
<sequence>MEKTSQASKASVVSGADPRELASQQQEQERARVLEETILKDLESNFREECLDIFVNGGSHTSPSISASALKDEVDAASEAADPSTLQQSHSAMRDRPPSDDPEPSVSGDLGLDPAIVTRSPEKGKSYR</sequence>
<name>A0ACC1SCZ1_9HYPO</name>
<accession>A0ACC1SCZ1</accession>
<reference evidence="1" key="1">
    <citation type="submission" date="2022-08" db="EMBL/GenBank/DDBJ databases">
        <title>Genome Sequence of Fusarium decemcellulare.</title>
        <authorList>
            <person name="Buettner E."/>
        </authorList>
    </citation>
    <scope>NUCLEOTIDE SEQUENCE</scope>
    <source>
        <strain evidence="1">Babe19</strain>
    </source>
</reference>